<reference evidence="7" key="3">
    <citation type="submission" date="2022-01" db="UniProtKB">
        <authorList>
            <consortium name="EnsemblPlants"/>
        </authorList>
    </citation>
    <scope>IDENTIFICATION</scope>
    <source>
        <strain evidence="7">subsp. vulgare</strain>
    </source>
</reference>
<keyword evidence="2" id="KW-0805">Transcription regulation</keyword>
<dbReference type="GO" id="GO:0005634">
    <property type="term" value="C:nucleus"/>
    <property type="evidence" value="ECO:0007669"/>
    <property type="project" value="UniProtKB-SubCell"/>
</dbReference>
<feature type="region of interest" description="Disordered" evidence="6">
    <location>
        <begin position="1"/>
        <end position="23"/>
    </location>
</feature>
<evidence type="ECO:0000313" key="7">
    <source>
        <dbReference type="EnsemblPlants" id="HORVU.MOREX.r3.4HG0342530.1"/>
    </source>
</evidence>
<sequence>MAIHTDNKEKEVVPPKEQEKGKDVMPPIEVTTVQVMHVQSLATDNVHPKEPPSGKRYNYVHYHDVAGPTNFCKVIMSPQLKAIPMPLDFKKNFPSVAQEFKLKTNTRCSWRVTVRPLNDRVTFDKGWADFASVHQIKICFMVTFKLLTPDMLKVIVFNDHGIEMVSRCGKHHNAFAINDRGEVLPVFR</sequence>
<reference evidence="7" key="2">
    <citation type="submission" date="2020-10" db="EMBL/GenBank/DDBJ databases">
        <authorList>
            <person name="Scholz U."/>
            <person name="Mascher M."/>
            <person name="Fiebig A."/>
        </authorList>
    </citation>
    <scope>NUCLEOTIDE SEQUENCE [LARGE SCALE GENOMIC DNA]</scope>
    <source>
        <strain evidence="7">cv. Morex</strain>
    </source>
</reference>
<keyword evidence="3" id="KW-0238">DNA-binding</keyword>
<protein>
    <recommendedName>
        <fullName evidence="9">TF-B3 domain-containing protein</fullName>
    </recommendedName>
</protein>
<dbReference type="Gene3D" id="2.40.330.10">
    <property type="entry name" value="DNA-binding pseudobarrel domain"/>
    <property type="match status" value="1"/>
</dbReference>
<dbReference type="SUPFAM" id="SSF101936">
    <property type="entry name" value="DNA-binding pseudobarrel domain"/>
    <property type="match status" value="1"/>
</dbReference>
<evidence type="ECO:0000313" key="8">
    <source>
        <dbReference type="Proteomes" id="UP000011116"/>
    </source>
</evidence>
<proteinExistence type="predicted"/>
<accession>A0A8I6XFY2</accession>
<dbReference type="InterPro" id="IPR050655">
    <property type="entry name" value="Plant_B3_domain"/>
</dbReference>
<keyword evidence="5" id="KW-0539">Nucleus</keyword>
<organism evidence="7 8">
    <name type="scientific">Hordeum vulgare subsp. vulgare</name>
    <name type="common">Domesticated barley</name>
    <dbReference type="NCBI Taxonomy" id="112509"/>
    <lineage>
        <taxon>Eukaryota</taxon>
        <taxon>Viridiplantae</taxon>
        <taxon>Streptophyta</taxon>
        <taxon>Embryophyta</taxon>
        <taxon>Tracheophyta</taxon>
        <taxon>Spermatophyta</taxon>
        <taxon>Magnoliopsida</taxon>
        <taxon>Liliopsida</taxon>
        <taxon>Poales</taxon>
        <taxon>Poaceae</taxon>
        <taxon>BOP clade</taxon>
        <taxon>Pooideae</taxon>
        <taxon>Triticodae</taxon>
        <taxon>Triticeae</taxon>
        <taxon>Hordeinae</taxon>
        <taxon>Hordeum</taxon>
    </lineage>
</organism>
<evidence type="ECO:0008006" key="9">
    <source>
        <dbReference type="Google" id="ProtNLM"/>
    </source>
</evidence>
<evidence type="ECO:0000256" key="5">
    <source>
        <dbReference type="ARBA" id="ARBA00023242"/>
    </source>
</evidence>
<name>A0A8I6XFY2_HORVV</name>
<dbReference type="Gramene" id="HORVU.MOREX.r3.4HG0342530.1">
    <property type="protein sequence ID" value="HORVU.MOREX.r3.4HG0342530.1"/>
    <property type="gene ID" value="HORVU.MOREX.r3.4HG0342530"/>
</dbReference>
<reference evidence="8" key="1">
    <citation type="journal article" date="2012" name="Nature">
        <title>A physical, genetic and functional sequence assembly of the barley genome.</title>
        <authorList>
            <consortium name="The International Barley Genome Sequencing Consortium"/>
            <person name="Mayer K.F."/>
            <person name="Waugh R."/>
            <person name="Brown J.W."/>
            <person name="Schulman A."/>
            <person name="Langridge P."/>
            <person name="Platzer M."/>
            <person name="Fincher G.B."/>
            <person name="Muehlbauer G.J."/>
            <person name="Sato K."/>
            <person name="Close T.J."/>
            <person name="Wise R.P."/>
            <person name="Stein N."/>
        </authorList>
    </citation>
    <scope>NUCLEOTIDE SEQUENCE [LARGE SCALE GENOMIC DNA]</scope>
    <source>
        <strain evidence="8">cv. Morex</strain>
    </source>
</reference>
<dbReference type="PANTHER" id="PTHR31920">
    <property type="entry name" value="B3 DOMAIN-CONTAINING"/>
    <property type="match status" value="1"/>
</dbReference>
<evidence type="ECO:0000256" key="2">
    <source>
        <dbReference type="ARBA" id="ARBA00023015"/>
    </source>
</evidence>
<dbReference type="EnsemblPlants" id="HORVU.MOREX.r3.4HG0342530.1">
    <property type="protein sequence ID" value="HORVU.MOREX.r3.4HG0342530.1"/>
    <property type="gene ID" value="HORVU.MOREX.r3.4HG0342530"/>
</dbReference>
<dbReference type="Proteomes" id="UP000011116">
    <property type="component" value="Chromosome 4H"/>
</dbReference>
<comment type="subcellular location">
    <subcellularLocation>
        <location evidence="1">Nucleus</location>
    </subcellularLocation>
</comment>
<keyword evidence="4" id="KW-0804">Transcription</keyword>
<keyword evidence="8" id="KW-1185">Reference proteome</keyword>
<dbReference type="PANTHER" id="PTHR31920:SF55">
    <property type="entry name" value="TF-B3 DOMAIN-CONTAINING PROTEIN"/>
    <property type="match status" value="1"/>
</dbReference>
<evidence type="ECO:0000256" key="1">
    <source>
        <dbReference type="ARBA" id="ARBA00004123"/>
    </source>
</evidence>
<dbReference type="GO" id="GO:0003677">
    <property type="term" value="F:DNA binding"/>
    <property type="evidence" value="ECO:0007669"/>
    <property type="project" value="UniProtKB-KW"/>
</dbReference>
<evidence type="ECO:0000256" key="3">
    <source>
        <dbReference type="ARBA" id="ARBA00023125"/>
    </source>
</evidence>
<dbReference type="AlphaFoldDB" id="A0A8I6XFY2"/>
<dbReference type="SMR" id="A0A8I6XFY2"/>
<evidence type="ECO:0000256" key="6">
    <source>
        <dbReference type="SAM" id="MobiDB-lite"/>
    </source>
</evidence>
<evidence type="ECO:0000256" key="4">
    <source>
        <dbReference type="ARBA" id="ARBA00023163"/>
    </source>
</evidence>
<dbReference type="InterPro" id="IPR015300">
    <property type="entry name" value="DNA-bd_pseudobarrel_sf"/>
</dbReference>